<organism evidence="1 2">
    <name type="scientific">Rhizobium meliloti</name>
    <name type="common">Ensifer meliloti</name>
    <name type="synonym">Sinorhizobium meliloti</name>
    <dbReference type="NCBI Taxonomy" id="382"/>
    <lineage>
        <taxon>Bacteria</taxon>
        <taxon>Pseudomonadati</taxon>
        <taxon>Pseudomonadota</taxon>
        <taxon>Alphaproteobacteria</taxon>
        <taxon>Hyphomicrobiales</taxon>
        <taxon>Rhizobiaceae</taxon>
        <taxon>Sinorhizobium/Ensifer group</taxon>
        <taxon>Sinorhizobium</taxon>
    </lineage>
</organism>
<gene>
    <name evidence="1" type="ORF">CEJ86_29910</name>
</gene>
<evidence type="ECO:0000313" key="2">
    <source>
        <dbReference type="Proteomes" id="UP000231987"/>
    </source>
</evidence>
<dbReference type="Proteomes" id="UP000231987">
    <property type="component" value="Unassembled WGS sequence"/>
</dbReference>
<comment type="caution">
    <text evidence="1">The sequence shown here is derived from an EMBL/GenBank/DDBJ whole genome shotgun (WGS) entry which is preliminary data.</text>
</comment>
<dbReference type="AlphaFoldDB" id="A0A2J0YU72"/>
<reference evidence="1 2" key="1">
    <citation type="submission" date="2017-06" db="EMBL/GenBank/DDBJ databases">
        <title>Ensifer strains isolated from leguminous trees and herbs display diverse denitrification phenotypes with some acting as strong N2O sinks.</title>
        <authorList>
            <person name="Woliy K."/>
            <person name="Mania D."/>
            <person name="Bakken L.R."/>
            <person name="Frostegard A."/>
        </authorList>
    </citation>
    <scope>NUCLEOTIDE SEQUENCE [LARGE SCALE GENOMIC DNA]</scope>
    <source>
        <strain evidence="1 2">AC50a</strain>
    </source>
</reference>
<sequence length="78" mass="8670">MSCFAKTLADRVDGYVTLHRSLGYSFRKQAATLRALVRFVEAKRLDGPLTQAMALDFVVSWDGSAMSANRRTRCCLAP</sequence>
<evidence type="ECO:0008006" key="3">
    <source>
        <dbReference type="Google" id="ProtNLM"/>
    </source>
</evidence>
<accession>A0A2J0YU72</accession>
<protein>
    <recommendedName>
        <fullName evidence="3">Integrase</fullName>
    </recommendedName>
</protein>
<evidence type="ECO:0000313" key="1">
    <source>
        <dbReference type="EMBL" id="PJR10250.1"/>
    </source>
</evidence>
<name>A0A2J0YU72_RHIML</name>
<proteinExistence type="predicted"/>
<dbReference type="EMBL" id="NJGD01000025">
    <property type="protein sequence ID" value="PJR10250.1"/>
    <property type="molecule type" value="Genomic_DNA"/>
</dbReference>